<keyword evidence="1 2" id="KW-0193">Cuticle</keyword>
<feature type="compositionally biased region" description="Low complexity" evidence="3">
    <location>
        <begin position="348"/>
        <end position="357"/>
    </location>
</feature>
<protein>
    <submittedName>
        <fullName evidence="4">Uncharacterized protein</fullName>
    </submittedName>
</protein>
<dbReference type="Proteomes" id="UP001497623">
    <property type="component" value="Unassembled WGS sequence"/>
</dbReference>
<dbReference type="InterPro" id="IPR000618">
    <property type="entry name" value="Insect_cuticle"/>
</dbReference>
<evidence type="ECO:0000256" key="1">
    <source>
        <dbReference type="ARBA" id="ARBA00022460"/>
    </source>
</evidence>
<keyword evidence="5" id="KW-1185">Reference proteome</keyword>
<feature type="compositionally biased region" description="Polar residues" evidence="3">
    <location>
        <begin position="279"/>
        <end position="305"/>
    </location>
</feature>
<name>A0AAV2PSG0_MEGNR</name>
<evidence type="ECO:0000313" key="5">
    <source>
        <dbReference type="Proteomes" id="UP001497623"/>
    </source>
</evidence>
<evidence type="ECO:0000256" key="3">
    <source>
        <dbReference type="SAM" id="MobiDB-lite"/>
    </source>
</evidence>
<dbReference type="EMBL" id="CAXKWB010000964">
    <property type="protein sequence ID" value="CAL4062950.1"/>
    <property type="molecule type" value="Genomic_DNA"/>
</dbReference>
<comment type="caution">
    <text evidence="4">The sequence shown here is derived from an EMBL/GenBank/DDBJ whole genome shotgun (WGS) entry which is preliminary data.</text>
</comment>
<feature type="compositionally biased region" description="Polar residues" evidence="3">
    <location>
        <begin position="358"/>
        <end position="374"/>
    </location>
</feature>
<dbReference type="PROSITE" id="PS51155">
    <property type="entry name" value="CHIT_BIND_RR_2"/>
    <property type="match status" value="1"/>
</dbReference>
<proteinExistence type="predicted"/>
<feature type="compositionally biased region" description="Gly residues" evidence="3">
    <location>
        <begin position="129"/>
        <end position="263"/>
    </location>
</feature>
<dbReference type="PROSITE" id="PS00233">
    <property type="entry name" value="CHIT_BIND_RR_1"/>
    <property type="match status" value="1"/>
</dbReference>
<accession>A0AAV2PSG0</accession>
<dbReference type="InterPro" id="IPR031311">
    <property type="entry name" value="CHIT_BIND_RR_consensus"/>
</dbReference>
<feature type="non-terminal residue" evidence="4">
    <location>
        <position position="1"/>
    </location>
</feature>
<feature type="region of interest" description="Disordered" evidence="3">
    <location>
        <begin position="348"/>
        <end position="374"/>
    </location>
</feature>
<dbReference type="Pfam" id="PF00379">
    <property type="entry name" value="Chitin_bind_4"/>
    <property type="match status" value="1"/>
</dbReference>
<dbReference type="GO" id="GO:0042302">
    <property type="term" value="F:structural constituent of cuticle"/>
    <property type="evidence" value="ECO:0007669"/>
    <property type="project" value="UniProtKB-UniRule"/>
</dbReference>
<evidence type="ECO:0000313" key="4">
    <source>
        <dbReference type="EMBL" id="CAL4062950.1"/>
    </source>
</evidence>
<sequence>RYTSADGSQREEGGIPTAPCTLRVTGSYSYISPDGNIVDMQYVADENGYRAFPTGTRPDIYTAPVRVPEPIYPAGYFDGIPCPGDEFNQGGDLLTAGSIQGTVGFGNNRPVRPISPPRPATGAGTQGRPVGGNGGRPTGGRPTGGLGGAGGRPTGGLGGAGGRPTGGLGGAGGRPTGGLGGSGGRPTGGLGGAAGRPTGGLGGSGGRPTGGLGGSGGRPTGGLGGSGGRPTGGFGGRPTGGRPTGGLGGAGGRPTSGIGGSGGRPSNQGRPNAYGQRPTIGNTIAPNQGNFGQRQPTTNPSQGFTTPVAGFKTPTSFITSASTNFNDNTAGTTINEGYAYTEPSQTFNFNQQNNGNTVTSPTEPLTQLYESPNF</sequence>
<feature type="region of interest" description="Disordered" evidence="3">
    <location>
        <begin position="104"/>
        <end position="309"/>
    </location>
</feature>
<evidence type="ECO:0000256" key="2">
    <source>
        <dbReference type="PROSITE-ProRule" id="PRU00497"/>
    </source>
</evidence>
<organism evidence="4 5">
    <name type="scientific">Meganyctiphanes norvegica</name>
    <name type="common">Northern krill</name>
    <name type="synonym">Thysanopoda norvegica</name>
    <dbReference type="NCBI Taxonomy" id="48144"/>
    <lineage>
        <taxon>Eukaryota</taxon>
        <taxon>Metazoa</taxon>
        <taxon>Ecdysozoa</taxon>
        <taxon>Arthropoda</taxon>
        <taxon>Crustacea</taxon>
        <taxon>Multicrustacea</taxon>
        <taxon>Malacostraca</taxon>
        <taxon>Eumalacostraca</taxon>
        <taxon>Eucarida</taxon>
        <taxon>Euphausiacea</taxon>
        <taxon>Euphausiidae</taxon>
        <taxon>Meganyctiphanes</taxon>
    </lineage>
</organism>
<dbReference type="AlphaFoldDB" id="A0AAV2PSG0"/>
<reference evidence="4 5" key="1">
    <citation type="submission" date="2024-05" db="EMBL/GenBank/DDBJ databases">
        <authorList>
            <person name="Wallberg A."/>
        </authorList>
    </citation>
    <scope>NUCLEOTIDE SEQUENCE [LARGE SCALE GENOMIC DNA]</scope>
</reference>
<gene>
    <name evidence="4" type="ORF">MNOR_LOCUS2965</name>
</gene>